<evidence type="ECO:0000313" key="2">
    <source>
        <dbReference type="EMBL" id="KAH9302769.1"/>
    </source>
</evidence>
<gene>
    <name evidence="2" type="ORF">KI387_014352</name>
</gene>
<feature type="signal peptide" evidence="1">
    <location>
        <begin position="1"/>
        <end position="17"/>
    </location>
</feature>
<comment type="caution">
    <text evidence="2">The sequence shown here is derived from an EMBL/GenBank/DDBJ whole genome shotgun (WGS) entry which is preliminary data.</text>
</comment>
<keyword evidence="1" id="KW-0732">Signal</keyword>
<accession>A0AA38FDT6</accession>
<evidence type="ECO:0000313" key="3">
    <source>
        <dbReference type="Proteomes" id="UP000824469"/>
    </source>
</evidence>
<dbReference type="Proteomes" id="UP000824469">
    <property type="component" value="Unassembled WGS sequence"/>
</dbReference>
<name>A0AA38FDT6_TAXCH</name>
<feature type="non-terminal residue" evidence="2">
    <location>
        <position position="1"/>
    </location>
</feature>
<feature type="non-terminal residue" evidence="2">
    <location>
        <position position="99"/>
    </location>
</feature>
<keyword evidence="3" id="KW-1185">Reference proteome</keyword>
<sequence>TRSKSFRFKLLFHSVMAAMSSVGFLTKPKTTGFQTDGHLNSISRLTKQQVGSLATHKVVAVLSMCSNYQNRQKLGLSWTETNIYGERNLVRPKTFSPCI</sequence>
<dbReference type="EMBL" id="JAHRHJ020000009">
    <property type="protein sequence ID" value="KAH9302769.1"/>
    <property type="molecule type" value="Genomic_DNA"/>
</dbReference>
<feature type="chain" id="PRO_5041271271" evidence="1">
    <location>
        <begin position="18"/>
        <end position="99"/>
    </location>
</feature>
<proteinExistence type="predicted"/>
<protein>
    <submittedName>
        <fullName evidence="2">Uncharacterized protein</fullName>
    </submittedName>
</protein>
<reference evidence="2 3" key="1">
    <citation type="journal article" date="2021" name="Nat. Plants">
        <title>The Taxus genome provides insights into paclitaxel biosynthesis.</title>
        <authorList>
            <person name="Xiong X."/>
            <person name="Gou J."/>
            <person name="Liao Q."/>
            <person name="Li Y."/>
            <person name="Zhou Q."/>
            <person name="Bi G."/>
            <person name="Li C."/>
            <person name="Du R."/>
            <person name="Wang X."/>
            <person name="Sun T."/>
            <person name="Guo L."/>
            <person name="Liang H."/>
            <person name="Lu P."/>
            <person name="Wu Y."/>
            <person name="Zhang Z."/>
            <person name="Ro D.K."/>
            <person name="Shang Y."/>
            <person name="Huang S."/>
            <person name="Yan J."/>
        </authorList>
    </citation>
    <scope>NUCLEOTIDE SEQUENCE [LARGE SCALE GENOMIC DNA]</scope>
    <source>
        <strain evidence="2">Ta-2019</strain>
    </source>
</reference>
<evidence type="ECO:0000256" key="1">
    <source>
        <dbReference type="SAM" id="SignalP"/>
    </source>
</evidence>
<dbReference type="AlphaFoldDB" id="A0AA38FDT6"/>
<organism evidence="2 3">
    <name type="scientific">Taxus chinensis</name>
    <name type="common">Chinese yew</name>
    <name type="synonym">Taxus wallichiana var. chinensis</name>
    <dbReference type="NCBI Taxonomy" id="29808"/>
    <lineage>
        <taxon>Eukaryota</taxon>
        <taxon>Viridiplantae</taxon>
        <taxon>Streptophyta</taxon>
        <taxon>Embryophyta</taxon>
        <taxon>Tracheophyta</taxon>
        <taxon>Spermatophyta</taxon>
        <taxon>Pinopsida</taxon>
        <taxon>Pinidae</taxon>
        <taxon>Conifers II</taxon>
        <taxon>Cupressales</taxon>
        <taxon>Taxaceae</taxon>
        <taxon>Taxus</taxon>
    </lineage>
</organism>